<evidence type="ECO:0000313" key="5">
    <source>
        <dbReference type="EMBL" id="EEC44956.1"/>
    </source>
</evidence>
<keyword evidence="6" id="KW-1185">Reference proteome</keyword>
<dbReference type="Proteomes" id="UP000000759">
    <property type="component" value="Chromosome 20"/>
</dbReference>
<dbReference type="RefSeq" id="XP_002183774.1">
    <property type="nucleotide sequence ID" value="XM_002183738.1"/>
</dbReference>
<evidence type="ECO:0000256" key="1">
    <source>
        <dbReference type="ARBA" id="ARBA00022737"/>
    </source>
</evidence>
<evidence type="ECO:0000256" key="4">
    <source>
        <dbReference type="SAM" id="MobiDB-lite"/>
    </source>
</evidence>
<feature type="compositionally biased region" description="Polar residues" evidence="4">
    <location>
        <begin position="530"/>
        <end position="548"/>
    </location>
</feature>
<feature type="region of interest" description="Disordered" evidence="4">
    <location>
        <begin position="445"/>
        <end position="577"/>
    </location>
</feature>
<evidence type="ECO:0000256" key="3">
    <source>
        <dbReference type="PROSITE-ProRule" id="PRU00339"/>
    </source>
</evidence>
<sequence length="1731" mass="192224">MSSAQEGAAAGSPKCTLKRQRKVKFSERHILTYRKLSDEDKGNVWWTASEFEEVRLAAKLATLNIRKQQMRVIADIDEAYTTALHLSCTLDEPTYISFMEDPSEYSGCLQEWCSPSGGGRGLEKYTSFKHRFERAEFSKQARAAVLRLFANPNLDPTDIASFYRDYSRTACIYARLVGEADAASLRFPDCTDEVREEADNSTPPKPVAPLTPNVTTIWPRNESCKLCSTQVATFCQSSDGYAPSQSWVCPKEMEDPFGKRMTTPARSPLLLRQLSVIHHCDFRKVATSFSSWFDWSSGTAHITGTTPRNPVSVVPKGSWDGKKEWRGLSRSYRYSAGGSYGLCLYQHGASVRCRGERRPASVDPHYSLGHREEESSGGTPRSPSRHNRYQAPSTLTSAGWSPSPSITKSSIPVSNHSFFPYTDTADDSVASKSCLSLRLTPRSRWSLRSRGSNSSRSTSQSDPDRRVSRQRNNRLQLDQPTVLRDKASQRWQAFPSAPSANITAVSTSDDSANPSPTNRHENSKIVPNASKDTVQQSKPTIGTPNTQDNNNNGNLVSERTLSLLTPPTPSDRTERFRGTSYAEPQILSQSQQPVRRGLYQGELEPHGVRGQQAPVVAPATTPTLPDGMPGLRSFERTHKFHANNATHRNRHSASYSEATREDRPQGERNEESHLQFSPTTGQVLSSSPAAIPVAIVEESEDCSTDSDTELQKLKDAFLADVRAPSPLEFQRSQELQSSSRQASQFSSQEPQSQTPTQPATASPVTGPPEALSLHTAEVDILNTQAMKSVQEQDYNRALGIFTEVLDIHRQQNGLSHATVASAYHNLGTVHARRAGTFPENSLAQQNSRQEALNCFQAAARTARDALGQNHPNVAVSLVRIGFLLLQSKQYQSAVITFREALRVRIAHYGATHGLVANLYNNLGVCEMHLEKFPVGLEYLESALHIQRNAVDAGMPPEHRQATRLELADTLFNIGGLCLEWIRRQGPDVRRATEAEHAFEEALKIRRDVLGPDDPLVHQVQVLLEMARSVPRPRKGLTSPVLSPNRSRTPIRRAFDDKPTAIHETAVVGMETAIQPTKPFRHSASNNREVSLLSLHSCNQLGEHVQSFSPSRPQASRPFDEARGCVKDVQLDAWKELLPNDETYGKSIGRTMTPMLEAKVSQDQEEDGGTEDIRGERNFPIPPHFITKHLASESLHKSKSCFSTKTDRRSLHENLKAHDSQKVNLGGISVPMNMSYDGDENCLISDTGVDSEHGRIHYPVTWNKAGIVANEITENPKRRDIIAARSFPSAKVASEILMRPNGSSGKDSEEAKYDFERDVLTGNKERDNVMARVRAVLSAHAQDESTEDTSDIQRAAQNNFRGASVLEQDLMEDGIAPLEGNWPSSNGSASARQMLQDPMNNLYDIHIKASSLLKKNDIVEALRLFEVVLQCQRRRNGPTHVGVGAALHNVGIAELRAQNHEGALRCFEEAARVRKGALGHDHPLVAVTMVKVGISLLLLHRFEEALRSFREALSIRKHALGALHPSTARIYNNIGCVYVEFNEFHEACLAFESALDIQRNSLSHDTDSGPIIFATATTLCNLGYLYRYRDMYTKAASVLKEAASLQESVLGRSHASVLSTLDNLADSCASSGQADDALKYYDMVLERFRAGGKVRSPKVLRAEAVLLYKMSRVHRQKNDFEAQLDILRLALRAICAYKDATPGHRTDTLERRIEYDANACRKELQKNDFDRI</sequence>
<keyword evidence="1" id="KW-0677">Repeat</keyword>
<feature type="repeat" description="TPR" evidence="3">
    <location>
        <begin position="1527"/>
        <end position="1560"/>
    </location>
</feature>
<dbReference type="Pfam" id="PF13374">
    <property type="entry name" value="TPR_10"/>
    <property type="match status" value="2"/>
</dbReference>
<feature type="compositionally biased region" description="Low complexity" evidence="4">
    <location>
        <begin position="730"/>
        <end position="763"/>
    </location>
</feature>
<dbReference type="SMART" id="SM00028">
    <property type="entry name" value="TPR"/>
    <property type="match status" value="8"/>
</dbReference>
<keyword evidence="2 3" id="KW-0802">TPR repeat</keyword>
<feature type="region of interest" description="Disordered" evidence="4">
    <location>
        <begin position="641"/>
        <end position="686"/>
    </location>
</feature>
<dbReference type="PANTHER" id="PTHR45641">
    <property type="entry name" value="TETRATRICOPEPTIDE REPEAT PROTEIN (AFU_ORTHOLOGUE AFUA_6G03870)"/>
    <property type="match status" value="1"/>
</dbReference>
<proteinExistence type="predicted"/>
<dbReference type="SUPFAM" id="SSF48452">
    <property type="entry name" value="TPR-like"/>
    <property type="match status" value="3"/>
</dbReference>
<dbReference type="Pfam" id="PF13424">
    <property type="entry name" value="TPR_12"/>
    <property type="match status" value="3"/>
</dbReference>
<dbReference type="PROSITE" id="PS50005">
    <property type="entry name" value="TPR"/>
    <property type="match status" value="2"/>
</dbReference>
<feature type="region of interest" description="Disordered" evidence="4">
    <location>
        <begin position="730"/>
        <end position="769"/>
    </location>
</feature>
<reference evidence="5 6" key="1">
    <citation type="journal article" date="2008" name="Nature">
        <title>The Phaeodactylum genome reveals the evolutionary history of diatom genomes.</title>
        <authorList>
            <person name="Bowler C."/>
            <person name="Allen A.E."/>
            <person name="Badger J.H."/>
            <person name="Grimwood J."/>
            <person name="Jabbari K."/>
            <person name="Kuo A."/>
            <person name="Maheswari U."/>
            <person name="Martens C."/>
            <person name="Maumus F."/>
            <person name="Otillar R.P."/>
            <person name="Rayko E."/>
            <person name="Salamov A."/>
            <person name="Vandepoele K."/>
            <person name="Beszteri B."/>
            <person name="Gruber A."/>
            <person name="Heijde M."/>
            <person name="Katinka M."/>
            <person name="Mock T."/>
            <person name="Valentin K."/>
            <person name="Verret F."/>
            <person name="Berges J.A."/>
            <person name="Brownlee C."/>
            <person name="Cadoret J.P."/>
            <person name="Chiovitti A."/>
            <person name="Choi C.J."/>
            <person name="Coesel S."/>
            <person name="De Martino A."/>
            <person name="Detter J.C."/>
            <person name="Durkin C."/>
            <person name="Falciatore A."/>
            <person name="Fournet J."/>
            <person name="Haruta M."/>
            <person name="Huysman M.J."/>
            <person name="Jenkins B.D."/>
            <person name="Jiroutova K."/>
            <person name="Jorgensen R.E."/>
            <person name="Joubert Y."/>
            <person name="Kaplan A."/>
            <person name="Kroger N."/>
            <person name="Kroth P.G."/>
            <person name="La Roche J."/>
            <person name="Lindquist E."/>
            <person name="Lommer M."/>
            <person name="Martin-Jezequel V."/>
            <person name="Lopez P.J."/>
            <person name="Lucas S."/>
            <person name="Mangogna M."/>
            <person name="McGinnis K."/>
            <person name="Medlin L.K."/>
            <person name="Montsant A."/>
            <person name="Oudot-Le Secq M.P."/>
            <person name="Napoli C."/>
            <person name="Obornik M."/>
            <person name="Parker M.S."/>
            <person name="Petit J.L."/>
            <person name="Porcel B.M."/>
            <person name="Poulsen N."/>
            <person name="Robison M."/>
            <person name="Rychlewski L."/>
            <person name="Rynearson T.A."/>
            <person name="Schmutz J."/>
            <person name="Shapiro H."/>
            <person name="Siaut M."/>
            <person name="Stanley M."/>
            <person name="Sussman M.R."/>
            <person name="Taylor A.R."/>
            <person name="Vardi A."/>
            <person name="von Dassow P."/>
            <person name="Vyverman W."/>
            <person name="Willis A."/>
            <person name="Wyrwicz L.S."/>
            <person name="Rokhsar D.S."/>
            <person name="Weissenbach J."/>
            <person name="Armbrust E.V."/>
            <person name="Green B.R."/>
            <person name="Van de Peer Y."/>
            <person name="Grigoriev I.V."/>
        </authorList>
    </citation>
    <scope>NUCLEOTIDE SEQUENCE [LARGE SCALE GENOMIC DNA]</scope>
    <source>
        <strain evidence="5 6">CCAP 1055/1</strain>
    </source>
</reference>
<feature type="compositionally biased region" description="Basic and acidic residues" evidence="4">
    <location>
        <begin position="658"/>
        <end position="673"/>
    </location>
</feature>
<feature type="compositionally biased region" description="Low complexity" evidence="4">
    <location>
        <begin position="445"/>
        <end position="461"/>
    </location>
</feature>
<gene>
    <name evidence="5" type="ORF">PHATRDRAFT_49102</name>
</gene>
<reference evidence="6" key="2">
    <citation type="submission" date="2008-08" db="EMBL/GenBank/DDBJ databases">
        <authorList>
            <consortium name="Diatom Consortium"/>
            <person name="Grigoriev I."/>
            <person name="Grimwood J."/>
            <person name="Kuo A."/>
            <person name="Otillar R.P."/>
            <person name="Salamov A."/>
            <person name="Detter J.C."/>
            <person name="Lindquist E."/>
            <person name="Shapiro H."/>
            <person name="Lucas S."/>
            <person name="Glavina del Rio T."/>
            <person name="Pitluck S."/>
            <person name="Rokhsar D."/>
            <person name="Bowler C."/>
        </authorList>
    </citation>
    <scope>GENOME REANNOTATION</scope>
    <source>
        <strain evidence="6">CCAP 1055/1</strain>
    </source>
</reference>
<evidence type="ECO:0000256" key="2">
    <source>
        <dbReference type="ARBA" id="ARBA00022803"/>
    </source>
</evidence>
<feature type="compositionally biased region" description="Polar residues" evidence="4">
    <location>
        <begin position="498"/>
        <end position="517"/>
    </location>
</feature>
<dbReference type="InterPro" id="IPR019734">
    <property type="entry name" value="TPR_rpt"/>
</dbReference>
<organism evidence="5 6">
    <name type="scientific">Phaeodactylum tricornutum (strain CCAP 1055/1)</name>
    <dbReference type="NCBI Taxonomy" id="556484"/>
    <lineage>
        <taxon>Eukaryota</taxon>
        <taxon>Sar</taxon>
        <taxon>Stramenopiles</taxon>
        <taxon>Ochrophyta</taxon>
        <taxon>Bacillariophyta</taxon>
        <taxon>Bacillariophyceae</taxon>
        <taxon>Bacillariophycidae</taxon>
        <taxon>Naviculales</taxon>
        <taxon>Phaeodactylaceae</taxon>
        <taxon>Phaeodactylum</taxon>
    </lineage>
</organism>
<dbReference type="EMBL" id="CM000622">
    <property type="protein sequence ID" value="EEC44956.1"/>
    <property type="molecule type" value="Genomic_DNA"/>
</dbReference>
<feature type="compositionally biased region" description="Low complexity" evidence="4">
    <location>
        <begin position="401"/>
        <end position="413"/>
    </location>
</feature>
<dbReference type="InterPro" id="IPR011990">
    <property type="entry name" value="TPR-like_helical_dom_sf"/>
</dbReference>
<dbReference type="STRING" id="556484.B7G9H8"/>
<dbReference type="PANTHER" id="PTHR45641:SF19">
    <property type="entry name" value="NEPHROCYSTIN-3"/>
    <property type="match status" value="1"/>
</dbReference>
<evidence type="ECO:0000313" key="6">
    <source>
        <dbReference type="Proteomes" id="UP000000759"/>
    </source>
</evidence>
<feature type="compositionally biased region" description="Polar residues" evidence="4">
    <location>
        <begin position="674"/>
        <end position="686"/>
    </location>
</feature>
<feature type="repeat" description="TPR" evidence="3">
    <location>
        <begin position="1485"/>
        <end position="1518"/>
    </location>
</feature>
<name>B7G9H8_PHATC</name>
<dbReference type="eggNOG" id="KOG1840">
    <property type="taxonomic scope" value="Eukaryota"/>
</dbReference>
<accession>B7G9H8</accession>
<feature type="compositionally biased region" description="Polar residues" evidence="4">
    <location>
        <begin position="555"/>
        <end position="565"/>
    </location>
</feature>
<dbReference type="OrthoDB" id="46464at2759"/>
<dbReference type="HOGENOM" id="CLU_255152_0_0_1"/>
<protein>
    <submittedName>
        <fullName evidence="5">Uncharacterized protein</fullName>
    </submittedName>
</protein>
<dbReference type="PaxDb" id="2850-Phatr49102"/>
<dbReference type="Gene3D" id="1.25.40.10">
    <property type="entry name" value="Tetratricopeptide repeat domain"/>
    <property type="match status" value="4"/>
</dbReference>
<feature type="region of interest" description="Disordered" evidence="4">
    <location>
        <begin position="356"/>
        <end position="413"/>
    </location>
</feature>
<dbReference type="KEGG" id="pti:PHATRDRAFT_49102"/>
<dbReference type="GeneID" id="7195454"/>
<dbReference type="InParanoid" id="B7G9H8"/>
<feature type="compositionally biased region" description="Polar residues" evidence="4">
    <location>
        <begin position="390"/>
        <end position="400"/>
    </location>
</feature>